<accession>A0ABY5R9C9</accession>
<gene>
    <name evidence="2" type="ORF">IHQ72_34085</name>
</gene>
<evidence type="ECO:0000313" key="2">
    <source>
        <dbReference type="EMBL" id="UVC19247.1"/>
    </source>
</evidence>
<keyword evidence="1" id="KW-0812">Transmembrane</keyword>
<feature type="transmembrane region" description="Helical" evidence="1">
    <location>
        <begin position="28"/>
        <end position="55"/>
    </location>
</feature>
<dbReference type="Proteomes" id="UP001058098">
    <property type="component" value="Chromosome"/>
</dbReference>
<name>A0ABY5R9C9_9HYPH</name>
<evidence type="ECO:0000256" key="1">
    <source>
        <dbReference type="SAM" id="Phobius"/>
    </source>
</evidence>
<reference evidence="2" key="1">
    <citation type="submission" date="2020-09" db="EMBL/GenBank/DDBJ databases">
        <title>Rhizobia associated with sainfoin plants.</title>
        <authorList>
            <person name="Asharfi S."/>
            <person name="Kuzmanovic N."/>
            <person name="Bunk B."/>
            <person name="Sproeer C."/>
            <person name="Becker M."/>
            <person name="Thuenen T."/>
        </authorList>
    </citation>
    <scope>NUCLEOTIDE SEQUENCE</scope>
    <source>
        <strain evidence="2">OM4</strain>
    </source>
</reference>
<protein>
    <submittedName>
        <fullName evidence="2">Exopolysaccharide production repressor protein</fullName>
    </submittedName>
</protein>
<keyword evidence="3" id="KW-1185">Reference proteome</keyword>
<proteinExistence type="predicted"/>
<keyword evidence="1" id="KW-1133">Transmembrane helix</keyword>
<sequence length="120" mass="13259">MHFISFCRLLGLVLCSNALIVYFAADSIRLAVVTTLACSLLLQVGYFGSVLFSIWRSSRACTARHRGHHVDGFKEARYQSPDSDQLRNQISAVSQLPSIALLLWGAVARAVLSRHHFGSL</sequence>
<dbReference type="Pfam" id="PF11089">
    <property type="entry name" value="SyrA"/>
    <property type="match status" value="1"/>
</dbReference>
<keyword evidence="1" id="KW-0472">Membrane</keyword>
<organism evidence="2 3">
    <name type="scientific">Mesorhizobium onobrychidis</name>
    <dbReference type="NCBI Taxonomy" id="2775404"/>
    <lineage>
        <taxon>Bacteria</taxon>
        <taxon>Pseudomonadati</taxon>
        <taxon>Pseudomonadota</taxon>
        <taxon>Alphaproteobacteria</taxon>
        <taxon>Hyphomicrobiales</taxon>
        <taxon>Phyllobacteriaceae</taxon>
        <taxon>Mesorhizobium</taxon>
    </lineage>
</organism>
<dbReference type="EMBL" id="CP062229">
    <property type="protein sequence ID" value="UVC19247.1"/>
    <property type="molecule type" value="Genomic_DNA"/>
</dbReference>
<dbReference type="InterPro" id="IPR024239">
    <property type="entry name" value="SyrA"/>
</dbReference>
<evidence type="ECO:0000313" key="3">
    <source>
        <dbReference type="Proteomes" id="UP001058098"/>
    </source>
</evidence>